<dbReference type="Proteomes" id="UP000289260">
    <property type="component" value="Chromosome"/>
</dbReference>
<dbReference type="OrthoDB" id="9784718at2"/>
<keyword evidence="1" id="KW-0678">Repressor</keyword>
<evidence type="ECO:0000256" key="1">
    <source>
        <dbReference type="ARBA" id="ARBA00022491"/>
    </source>
</evidence>
<keyword evidence="2" id="KW-0805">Transcription regulation</keyword>
<reference evidence="9 10" key="1">
    <citation type="submission" date="2019-02" db="EMBL/GenBank/DDBJ databases">
        <authorList>
            <person name="Sun L."/>
            <person name="Pan D."/>
            <person name="Wu X."/>
        </authorList>
    </citation>
    <scope>NUCLEOTIDE SEQUENCE [LARGE SCALE GENOMIC DNA]</scope>
    <source>
        <strain evidence="9 10">JW-1</strain>
    </source>
</reference>
<dbReference type="GO" id="GO:0003700">
    <property type="term" value="F:DNA-binding transcription factor activity"/>
    <property type="evidence" value="ECO:0007669"/>
    <property type="project" value="InterPro"/>
</dbReference>
<dbReference type="SUPFAM" id="SSF48008">
    <property type="entry name" value="GntR ligand-binding domain-like"/>
    <property type="match status" value="1"/>
</dbReference>
<dbReference type="PANTHER" id="PTHR43537">
    <property type="entry name" value="TRANSCRIPTIONAL REGULATOR, GNTR FAMILY"/>
    <property type="match status" value="1"/>
</dbReference>
<dbReference type="InterPro" id="IPR008920">
    <property type="entry name" value="TF_FadR/GntR_C"/>
</dbReference>
<dbReference type="RefSeq" id="WP_130109153.1">
    <property type="nucleotide sequence ID" value="NZ_CP035806.1"/>
</dbReference>
<accession>A0A4P6KF07</accession>
<dbReference type="SMART" id="SM00895">
    <property type="entry name" value="FCD"/>
    <property type="match status" value="1"/>
</dbReference>
<keyword evidence="3" id="KW-0238">DNA-binding</keyword>
<dbReference type="SMART" id="SM00345">
    <property type="entry name" value="HTH_GNTR"/>
    <property type="match status" value="1"/>
</dbReference>
<dbReference type="GO" id="GO:0003677">
    <property type="term" value="F:DNA binding"/>
    <property type="evidence" value="ECO:0007669"/>
    <property type="project" value="UniProtKB-KW"/>
</dbReference>
<protein>
    <recommendedName>
        <fullName evidence="6">Pyruvate dehydrogenase complex repressor</fullName>
    </recommendedName>
</protein>
<name>A0A4P6KF07_9MICO</name>
<sequence>MQQPLLGQTPSRGESTPAGPNVGGIAQRIASAISMGMLSVGERLPPEAELASQFGIAVATLRKALATLRAQGVVETRRGRNGGTFVVQAPFPSSEALQASLHATSLVALRDFFDEHAAVSGMAARLAAERTEPGRRTRLAEFAFQAREARNARERSMADSRFHFEVAVLSHSQRLLAAEQRLQSELSPFLWCEGVCHASAQLAFTEHLAITTAIEQQRAEEAQQLAVDHVRGNMRLIIDGKIALGRVRGTTRPAGALEGFR</sequence>
<evidence type="ECO:0000256" key="4">
    <source>
        <dbReference type="ARBA" id="ARBA00023163"/>
    </source>
</evidence>
<feature type="domain" description="HTH gntR-type" evidence="8">
    <location>
        <begin position="19"/>
        <end position="89"/>
    </location>
</feature>
<evidence type="ECO:0000256" key="5">
    <source>
        <dbReference type="ARBA" id="ARBA00037357"/>
    </source>
</evidence>
<organism evidence="9 10">
    <name type="scientific">Leucobacter triazinivorans</name>
    <dbReference type="NCBI Taxonomy" id="1784719"/>
    <lineage>
        <taxon>Bacteria</taxon>
        <taxon>Bacillati</taxon>
        <taxon>Actinomycetota</taxon>
        <taxon>Actinomycetes</taxon>
        <taxon>Micrococcales</taxon>
        <taxon>Microbacteriaceae</taxon>
        <taxon>Leucobacter</taxon>
    </lineage>
</organism>
<comment type="function">
    <text evidence="5">Transcriptional repressor for the pyruvate dehydrogenase complex genes aceEF and lpd.</text>
</comment>
<dbReference type="EMBL" id="CP035806">
    <property type="protein sequence ID" value="QBE48004.1"/>
    <property type="molecule type" value="Genomic_DNA"/>
</dbReference>
<dbReference type="Pfam" id="PF07729">
    <property type="entry name" value="FCD"/>
    <property type="match status" value="1"/>
</dbReference>
<dbReference type="InterPro" id="IPR036388">
    <property type="entry name" value="WH-like_DNA-bd_sf"/>
</dbReference>
<dbReference type="AlphaFoldDB" id="A0A4P6KF07"/>
<keyword evidence="4" id="KW-0804">Transcription</keyword>
<dbReference type="InterPro" id="IPR011711">
    <property type="entry name" value="GntR_C"/>
</dbReference>
<evidence type="ECO:0000259" key="8">
    <source>
        <dbReference type="PROSITE" id="PS50949"/>
    </source>
</evidence>
<dbReference type="PROSITE" id="PS50949">
    <property type="entry name" value="HTH_GNTR"/>
    <property type="match status" value="1"/>
</dbReference>
<dbReference type="PANTHER" id="PTHR43537:SF34">
    <property type="entry name" value="PYRUVATE DEHYDROGENASE COMPLEX REPRESSOR"/>
    <property type="match status" value="1"/>
</dbReference>
<evidence type="ECO:0000256" key="6">
    <source>
        <dbReference type="ARBA" id="ARBA00039592"/>
    </source>
</evidence>
<dbReference type="Gene3D" id="1.10.10.10">
    <property type="entry name" value="Winged helix-like DNA-binding domain superfamily/Winged helix DNA-binding domain"/>
    <property type="match status" value="1"/>
</dbReference>
<dbReference type="Gene3D" id="1.20.120.530">
    <property type="entry name" value="GntR ligand-binding domain-like"/>
    <property type="match status" value="1"/>
</dbReference>
<dbReference type="CDD" id="cd07377">
    <property type="entry name" value="WHTH_GntR"/>
    <property type="match status" value="1"/>
</dbReference>
<dbReference type="Pfam" id="PF00392">
    <property type="entry name" value="GntR"/>
    <property type="match status" value="1"/>
</dbReference>
<evidence type="ECO:0000313" key="9">
    <source>
        <dbReference type="EMBL" id="QBE48004.1"/>
    </source>
</evidence>
<evidence type="ECO:0000256" key="3">
    <source>
        <dbReference type="ARBA" id="ARBA00023125"/>
    </source>
</evidence>
<dbReference type="SUPFAM" id="SSF46785">
    <property type="entry name" value="Winged helix' DNA-binding domain"/>
    <property type="match status" value="1"/>
</dbReference>
<keyword evidence="10" id="KW-1185">Reference proteome</keyword>
<gene>
    <name evidence="9" type="ORF">EVS81_03480</name>
</gene>
<feature type="compositionally biased region" description="Polar residues" evidence="7">
    <location>
        <begin position="1"/>
        <end position="14"/>
    </location>
</feature>
<evidence type="ECO:0000256" key="2">
    <source>
        <dbReference type="ARBA" id="ARBA00023015"/>
    </source>
</evidence>
<evidence type="ECO:0000313" key="10">
    <source>
        <dbReference type="Proteomes" id="UP000289260"/>
    </source>
</evidence>
<dbReference type="InterPro" id="IPR000524">
    <property type="entry name" value="Tscrpt_reg_HTH_GntR"/>
</dbReference>
<feature type="region of interest" description="Disordered" evidence="7">
    <location>
        <begin position="1"/>
        <end position="23"/>
    </location>
</feature>
<dbReference type="PRINTS" id="PR00035">
    <property type="entry name" value="HTHGNTR"/>
</dbReference>
<proteinExistence type="predicted"/>
<dbReference type="KEGG" id="ltr:EVS81_03480"/>
<dbReference type="InterPro" id="IPR036390">
    <property type="entry name" value="WH_DNA-bd_sf"/>
</dbReference>
<evidence type="ECO:0000256" key="7">
    <source>
        <dbReference type="SAM" id="MobiDB-lite"/>
    </source>
</evidence>